<dbReference type="Proteomes" id="UP000184251">
    <property type="component" value="Unassembled WGS sequence"/>
</dbReference>
<dbReference type="Gene3D" id="3.40.1390.30">
    <property type="entry name" value="NIF3 (NGG1p interacting factor 3)-like"/>
    <property type="match status" value="2"/>
</dbReference>
<evidence type="ECO:0000256" key="1">
    <source>
        <dbReference type="ARBA" id="ARBA00006964"/>
    </source>
</evidence>
<dbReference type="InterPro" id="IPR002678">
    <property type="entry name" value="DUF34/NIF3"/>
</dbReference>
<sequence length="371" mass="41000">MSLKCSDILNIIDGFAPFDLAEKWDNVGLLIGDKNQEVNNILLSLDVTEDVVDEAVEKQADLIISHHPLIFSGVKEIRWDKYQGRTIQKLIKNDISVICAHTNLDISPEGINVYLGELLGLLNVKPLMAMGREKLFKLAVFVPASHLEEVKKSLFSAGAGHIGNYENCSFETQGTGQFMPMTGAEPFLGDIDKLEHVDEMKLEVLVEYKFLDDAVSAIFKAHPYEEPAYDIYPLENKGKAFGLGILGSLKNPMDLEKFIKMIKKTLNLDIVRLSGEEKAMVKKIAVCSGSGADLLSRAKSSGADLLITGDVKYHDGQKAHELDICLLDAGHFATEIIVKDLLFNKLLKYMGGGTSINVIKSDRDTGFLREI</sequence>
<evidence type="ECO:0000256" key="5">
    <source>
        <dbReference type="PIRSR" id="PIRSR602678-1"/>
    </source>
</evidence>
<dbReference type="FunFam" id="3.30.70.120:FF:000006">
    <property type="entry name" value="GTP cyclohydrolase 1 type 2 homolog"/>
    <property type="match status" value="1"/>
</dbReference>
<feature type="binding site" evidence="5">
    <location>
        <position position="105"/>
    </location>
    <ligand>
        <name>a divalent metal cation</name>
        <dbReference type="ChEBI" id="CHEBI:60240"/>
        <label>1</label>
    </ligand>
</feature>
<dbReference type="GO" id="GO:0046872">
    <property type="term" value="F:metal ion binding"/>
    <property type="evidence" value="ECO:0007669"/>
    <property type="project" value="UniProtKB-UniRule"/>
</dbReference>
<dbReference type="PANTHER" id="PTHR13799">
    <property type="entry name" value="NGG1 INTERACTING FACTOR 3"/>
    <property type="match status" value="1"/>
</dbReference>
<evidence type="ECO:0000256" key="3">
    <source>
        <dbReference type="ARBA" id="ARBA00022723"/>
    </source>
</evidence>
<dbReference type="Gene3D" id="3.30.70.120">
    <property type="match status" value="1"/>
</dbReference>
<dbReference type="InterPro" id="IPR017221">
    <property type="entry name" value="DUF34/NIF3_bac"/>
</dbReference>
<proteinExistence type="inferred from homology"/>
<dbReference type="FunFam" id="3.40.1390.30:FF:000001">
    <property type="entry name" value="GTP cyclohydrolase 1 type 2"/>
    <property type="match status" value="1"/>
</dbReference>
<accession>A0A1M4Z2V3</accession>
<organism evidence="6 7">
    <name type="scientific">Alkalibacter saccharofermentans DSM 14828</name>
    <dbReference type="NCBI Taxonomy" id="1120975"/>
    <lineage>
        <taxon>Bacteria</taxon>
        <taxon>Bacillati</taxon>
        <taxon>Bacillota</taxon>
        <taxon>Clostridia</taxon>
        <taxon>Eubacteriales</taxon>
        <taxon>Eubacteriaceae</taxon>
        <taxon>Alkalibacter</taxon>
    </lineage>
</organism>
<dbReference type="PANTHER" id="PTHR13799:SF14">
    <property type="entry name" value="GTP CYCLOHYDROLASE 1 TYPE 2 HOMOLOG"/>
    <property type="match status" value="1"/>
</dbReference>
<keyword evidence="7" id="KW-1185">Reference proteome</keyword>
<dbReference type="STRING" id="1120975.SAMN02746064_01926"/>
<gene>
    <name evidence="6" type="ORF">SAMN02746064_01926</name>
</gene>
<dbReference type="Pfam" id="PF01784">
    <property type="entry name" value="DUF34_NIF3"/>
    <property type="match status" value="1"/>
</dbReference>
<name>A0A1M4Z2V3_9FIRM</name>
<feature type="binding site" evidence="5">
    <location>
        <position position="67"/>
    </location>
    <ligand>
        <name>a divalent metal cation</name>
        <dbReference type="ChEBI" id="CHEBI:60240"/>
        <label>1</label>
    </ligand>
</feature>
<dbReference type="RefSeq" id="WP_073271441.1">
    <property type="nucleotide sequence ID" value="NZ_FQTU01000015.1"/>
</dbReference>
<evidence type="ECO:0000256" key="2">
    <source>
        <dbReference type="ARBA" id="ARBA00022112"/>
    </source>
</evidence>
<protein>
    <recommendedName>
        <fullName evidence="2 4">GTP cyclohydrolase 1 type 2 homolog</fullName>
    </recommendedName>
</protein>
<dbReference type="AlphaFoldDB" id="A0A1M4Z2V3"/>
<comment type="similarity">
    <text evidence="1 4">Belongs to the GTP cyclohydrolase I type 2/NIF3 family.</text>
</comment>
<reference evidence="6 7" key="1">
    <citation type="submission" date="2016-11" db="EMBL/GenBank/DDBJ databases">
        <authorList>
            <person name="Jaros S."/>
            <person name="Januszkiewicz K."/>
            <person name="Wedrychowicz H."/>
        </authorList>
    </citation>
    <scope>NUCLEOTIDE SEQUENCE [LARGE SCALE GENOMIC DNA]</scope>
    <source>
        <strain evidence="6 7">DSM 14828</strain>
    </source>
</reference>
<dbReference type="InterPro" id="IPR036069">
    <property type="entry name" value="DUF34/NIF3_sf"/>
</dbReference>
<keyword evidence="3 4" id="KW-0479">Metal-binding</keyword>
<evidence type="ECO:0000313" key="6">
    <source>
        <dbReference type="EMBL" id="SHF12285.1"/>
    </source>
</evidence>
<evidence type="ECO:0000256" key="4">
    <source>
        <dbReference type="PIRNR" id="PIRNR037489"/>
    </source>
</evidence>
<dbReference type="InterPro" id="IPR015867">
    <property type="entry name" value="N-reg_PII/ATP_PRibTrfase_C"/>
</dbReference>
<dbReference type="OrthoDB" id="9792792at2"/>
<feature type="binding site" evidence="5">
    <location>
        <position position="331"/>
    </location>
    <ligand>
        <name>a divalent metal cation</name>
        <dbReference type="ChEBI" id="CHEBI:60240"/>
        <label>1</label>
    </ligand>
</feature>
<dbReference type="EMBL" id="FQTU01000015">
    <property type="protein sequence ID" value="SHF12285.1"/>
    <property type="molecule type" value="Genomic_DNA"/>
</dbReference>
<dbReference type="GO" id="GO:0005737">
    <property type="term" value="C:cytoplasm"/>
    <property type="evidence" value="ECO:0007669"/>
    <property type="project" value="TreeGrafter"/>
</dbReference>
<evidence type="ECO:0000313" key="7">
    <source>
        <dbReference type="Proteomes" id="UP000184251"/>
    </source>
</evidence>
<feature type="binding site" evidence="5">
    <location>
        <position position="335"/>
    </location>
    <ligand>
        <name>a divalent metal cation</name>
        <dbReference type="ChEBI" id="CHEBI:60240"/>
        <label>1</label>
    </ligand>
</feature>
<dbReference type="SUPFAM" id="SSF102705">
    <property type="entry name" value="NIF3 (NGG1p interacting factor 3)-like"/>
    <property type="match status" value="1"/>
</dbReference>
<dbReference type="NCBIfam" id="TIGR00486">
    <property type="entry name" value="YbgI_SA1388"/>
    <property type="match status" value="1"/>
</dbReference>
<feature type="binding site" evidence="5">
    <location>
        <position position="66"/>
    </location>
    <ligand>
        <name>a divalent metal cation</name>
        <dbReference type="ChEBI" id="CHEBI:60240"/>
        <label>1</label>
    </ligand>
</feature>
<dbReference type="PIRSF" id="PIRSF037489">
    <property type="entry name" value="UCP037489_NIF3_YqfO"/>
    <property type="match status" value="1"/>
</dbReference>